<accession>A0A392WCT0</accession>
<name>A0A392WCT0_9FABA</name>
<evidence type="ECO:0000313" key="3">
    <source>
        <dbReference type="Proteomes" id="UP000265520"/>
    </source>
</evidence>
<comment type="caution">
    <text evidence="2">The sequence shown here is derived from an EMBL/GenBank/DDBJ whole genome shotgun (WGS) entry which is preliminary data.</text>
</comment>
<dbReference type="EMBL" id="LXQA011427864">
    <property type="protein sequence ID" value="MCI96911.1"/>
    <property type="molecule type" value="Genomic_DNA"/>
</dbReference>
<proteinExistence type="predicted"/>
<feature type="non-terminal residue" evidence="2">
    <location>
        <position position="61"/>
    </location>
</feature>
<dbReference type="Proteomes" id="UP000265520">
    <property type="component" value="Unassembled WGS sequence"/>
</dbReference>
<dbReference type="AlphaFoldDB" id="A0A392WCT0"/>
<protein>
    <submittedName>
        <fullName evidence="2">Uncharacterized protein</fullName>
    </submittedName>
</protein>
<keyword evidence="3" id="KW-1185">Reference proteome</keyword>
<evidence type="ECO:0000256" key="1">
    <source>
        <dbReference type="SAM" id="MobiDB-lite"/>
    </source>
</evidence>
<organism evidence="2 3">
    <name type="scientific">Trifolium medium</name>
    <dbReference type="NCBI Taxonomy" id="97028"/>
    <lineage>
        <taxon>Eukaryota</taxon>
        <taxon>Viridiplantae</taxon>
        <taxon>Streptophyta</taxon>
        <taxon>Embryophyta</taxon>
        <taxon>Tracheophyta</taxon>
        <taxon>Spermatophyta</taxon>
        <taxon>Magnoliopsida</taxon>
        <taxon>eudicotyledons</taxon>
        <taxon>Gunneridae</taxon>
        <taxon>Pentapetalae</taxon>
        <taxon>rosids</taxon>
        <taxon>fabids</taxon>
        <taxon>Fabales</taxon>
        <taxon>Fabaceae</taxon>
        <taxon>Papilionoideae</taxon>
        <taxon>50 kb inversion clade</taxon>
        <taxon>NPAAA clade</taxon>
        <taxon>Hologalegina</taxon>
        <taxon>IRL clade</taxon>
        <taxon>Trifolieae</taxon>
        <taxon>Trifolium</taxon>
    </lineage>
</organism>
<feature type="compositionally biased region" description="Polar residues" evidence="1">
    <location>
        <begin position="1"/>
        <end position="12"/>
    </location>
</feature>
<evidence type="ECO:0000313" key="2">
    <source>
        <dbReference type="EMBL" id="MCI96911.1"/>
    </source>
</evidence>
<reference evidence="2 3" key="1">
    <citation type="journal article" date="2018" name="Front. Plant Sci.">
        <title>Red Clover (Trifolium pratense) and Zigzag Clover (T. medium) - A Picture of Genomic Similarities and Differences.</title>
        <authorList>
            <person name="Dluhosova J."/>
            <person name="Istvanek J."/>
            <person name="Nedelnik J."/>
            <person name="Repkova J."/>
        </authorList>
    </citation>
    <scope>NUCLEOTIDE SEQUENCE [LARGE SCALE GENOMIC DNA]</scope>
    <source>
        <strain evidence="3">cv. 10/8</strain>
        <tissue evidence="2">Leaf</tissue>
    </source>
</reference>
<feature type="region of interest" description="Disordered" evidence="1">
    <location>
        <begin position="1"/>
        <end position="37"/>
    </location>
</feature>
<sequence length="61" mass="6720">MSDNMNASTRVNFESEIGNVGVPDNEPPENVQDNVVPNTFEVDTRGEKEKTQENVMHGNAS</sequence>